<dbReference type="PANTHER" id="PTHR47466">
    <property type="match status" value="1"/>
</dbReference>
<dbReference type="EMBL" id="BSUZ01000001">
    <property type="protein sequence ID" value="GMA85906.1"/>
    <property type="molecule type" value="Genomic_DNA"/>
</dbReference>
<proteinExistence type="inferred from homology"/>
<reference evidence="12" key="1">
    <citation type="journal article" date="2019" name="Int. J. Syst. Evol. Microbiol.">
        <title>The Global Catalogue of Microorganisms (GCM) 10K type strain sequencing project: providing services to taxonomists for standard genome sequencing and annotation.</title>
        <authorList>
            <consortium name="The Broad Institute Genomics Platform"/>
            <consortium name="The Broad Institute Genome Sequencing Center for Infectious Disease"/>
            <person name="Wu L."/>
            <person name="Ma J."/>
        </authorList>
    </citation>
    <scope>NUCLEOTIDE SEQUENCE [LARGE SCALE GENOMIC DNA]</scope>
    <source>
        <strain evidence="12">NBRC 108730</strain>
    </source>
</reference>
<dbReference type="InterPro" id="IPR008754">
    <property type="entry name" value="Peptidase_M43"/>
</dbReference>
<keyword evidence="7 11" id="KW-0482">Metalloprotease</keyword>
<comment type="similarity">
    <text evidence="1">Belongs to the peptidase M43B family.</text>
</comment>
<evidence type="ECO:0000256" key="4">
    <source>
        <dbReference type="ARBA" id="ARBA00022729"/>
    </source>
</evidence>
<evidence type="ECO:0000256" key="5">
    <source>
        <dbReference type="ARBA" id="ARBA00022801"/>
    </source>
</evidence>
<evidence type="ECO:0000256" key="6">
    <source>
        <dbReference type="ARBA" id="ARBA00022833"/>
    </source>
</evidence>
<dbReference type="CDD" id="cd04275">
    <property type="entry name" value="ZnMc_pappalysin_like"/>
    <property type="match status" value="1"/>
</dbReference>
<evidence type="ECO:0000313" key="11">
    <source>
        <dbReference type="EMBL" id="GMA85906.1"/>
    </source>
</evidence>
<evidence type="ECO:0000313" key="12">
    <source>
        <dbReference type="Proteomes" id="UP001157017"/>
    </source>
</evidence>
<sequence length="318" mass="32803">MPRPTRLLAPLALGAALLAAPTAGAAVASAPALPGAASATSCLERTGAVGTRHAGQRADANEPTAAQVAAMERSFDRTLAAKGLTRGTAVARSAAKPSAAFTATVVPVYVHVITSGTRGKVTATQISNQISVLNAAYSGTGLSFRLTSTDTTNNAAWYDLAEGSSAEKAMKTALRKGGKNALNLYTANLQDDLLGWATFPSSYKAKPAMDGVVVLDASLPGGSATNYNQGDTGTHEVGHWAGLYHTFQGGCSGSGDSVSDTPAEASPAFECPTGRDTCTAPGTDPIHNFMDYTYDSCMNTFSAGQRTRIQQQWTAYRA</sequence>
<keyword evidence="2" id="KW-0645">Protease</keyword>
<evidence type="ECO:0000259" key="10">
    <source>
        <dbReference type="Pfam" id="PF05572"/>
    </source>
</evidence>
<dbReference type="Proteomes" id="UP001157017">
    <property type="component" value="Unassembled WGS sequence"/>
</dbReference>
<keyword evidence="12" id="KW-1185">Reference proteome</keyword>
<keyword evidence="5" id="KW-0378">Hydrolase</keyword>
<name>A0ABQ6JE90_9ACTN</name>
<comment type="caution">
    <text evidence="11">The sequence shown here is derived from an EMBL/GenBank/DDBJ whole genome shotgun (WGS) entry which is preliminary data.</text>
</comment>
<dbReference type="SUPFAM" id="SSF55486">
    <property type="entry name" value="Metalloproteases ('zincins'), catalytic domain"/>
    <property type="match status" value="1"/>
</dbReference>
<gene>
    <name evidence="11" type="ORF">GCM10025868_11560</name>
</gene>
<keyword evidence="6" id="KW-0862">Zinc</keyword>
<feature type="chain" id="PRO_5045710110" evidence="9">
    <location>
        <begin position="26"/>
        <end position="318"/>
    </location>
</feature>
<protein>
    <submittedName>
        <fullName evidence="11">Zinc metalloprotease</fullName>
    </submittedName>
</protein>
<evidence type="ECO:0000256" key="1">
    <source>
        <dbReference type="ARBA" id="ARBA00008721"/>
    </source>
</evidence>
<feature type="signal peptide" evidence="9">
    <location>
        <begin position="1"/>
        <end position="25"/>
    </location>
</feature>
<dbReference type="GO" id="GO:0008237">
    <property type="term" value="F:metallopeptidase activity"/>
    <property type="evidence" value="ECO:0007669"/>
    <property type="project" value="UniProtKB-KW"/>
</dbReference>
<organism evidence="11 12">
    <name type="scientific">Angustibacter aerolatus</name>
    <dbReference type="NCBI Taxonomy" id="1162965"/>
    <lineage>
        <taxon>Bacteria</taxon>
        <taxon>Bacillati</taxon>
        <taxon>Actinomycetota</taxon>
        <taxon>Actinomycetes</taxon>
        <taxon>Kineosporiales</taxon>
        <taxon>Kineosporiaceae</taxon>
    </lineage>
</organism>
<evidence type="ECO:0000256" key="7">
    <source>
        <dbReference type="ARBA" id="ARBA00023049"/>
    </source>
</evidence>
<dbReference type="InterPro" id="IPR024079">
    <property type="entry name" value="MetalloPept_cat_dom_sf"/>
</dbReference>
<accession>A0ABQ6JE90</accession>
<keyword evidence="4 9" id="KW-0732">Signal</keyword>
<evidence type="ECO:0000256" key="8">
    <source>
        <dbReference type="ARBA" id="ARBA00023157"/>
    </source>
</evidence>
<keyword evidence="3" id="KW-0479">Metal-binding</keyword>
<dbReference type="Gene3D" id="3.40.390.10">
    <property type="entry name" value="Collagenase (Catalytic Domain)"/>
    <property type="match status" value="1"/>
</dbReference>
<keyword evidence="8" id="KW-1015">Disulfide bond</keyword>
<evidence type="ECO:0000256" key="9">
    <source>
        <dbReference type="SAM" id="SignalP"/>
    </source>
</evidence>
<feature type="domain" description="Peptidase M43 pregnancy-associated plasma-A" evidence="10">
    <location>
        <begin position="195"/>
        <end position="311"/>
    </location>
</feature>
<dbReference type="Pfam" id="PF05572">
    <property type="entry name" value="Peptidase_M43"/>
    <property type="match status" value="1"/>
</dbReference>
<evidence type="ECO:0000256" key="3">
    <source>
        <dbReference type="ARBA" id="ARBA00022723"/>
    </source>
</evidence>
<evidence type="ECO:0000256" key="2">
    <source>
        <dbReference type="ARBA" id="ARBA00022670"/>
    </source>
</evidence>
<dbReference type="PANTHER" id="PTHR47466:SF1">
    <property type="entry name" value="METALLOPROTEASE MEP1 (AFU_ORTHOLOGUE AFUA_1G07730)-RELATED"/>
    <property type="match status" value="1"/>
</dbReference>